<evidence type="ECO:0000256" key="4">
    <source>
        <dbReference type="ARBA" id="ARBA00022833"/>
    </source>
</evidence>
<reference evidence="10" key="1">
    <citation type="submission" date="2019-12" db="EMBL/GenBank/DDBJ databases">
        <authorList>
            <person name="Scholes J."/>
        </authorList>
    </citation>
    <scope>NUCLEOTIDE SEQUENCE</scope>
</reference>
<comment type="similarity">
    <text evidence="1">Belongs to the DnaX/STICHEL family.</text>
</comment>
<dbReference type="Pfam" id="PF12169">
    <property type="entry name" value="DNA_pol3_gamma3"/>
    <property type="match status" value="1"/>
</dbReference>
<dbReference type="Gene3D" id="1.20.272.10">
    <property type="match status" value="1"/>
</dbReference>
<feature type="region of interest" description="Disordered" evidence="8">
    <location>
        <begin position="61"/>
        <end position="177"/>
    </location>
</feature>
<dbReference type="FunFam" id="1.10.8.60:FF:000013">
    <property type="entry name" value="DNA polymerase III subunit gamma/tau"/>
    <property type="match status" value="1"/>
</dbReference>
<feature type="coiled-coil region" evidence="7">
    <location>
        <begin position="624"/>
        <end position="654"/>
    </location>
</feature>
<dbReference type="GO" id="GO:0003689">
    <property type="term" value="F:DNA clamp loader activity"/>
    <property type="evidence" value="ECO:0007669"/>
    <property type="project" value="TreeGrafter"/>
</dbReference>
<dbReference type="EMBL" id="CACSLK010027837">
    <property type="protein sequence ID" value="CAA0832909.1"/>
    <property type="molecule type" value="Genomic_DNA"/>
</dbReference>
<dbReference type="GO" id="GO:0046872">
    <property type="term" value="F:metal ion binding"/>
    <property type="evidence" value="ECO:0007669"/>
    <property type="project" value="UniProtKB-KW"/>
</dbReference>
<feature type="compositionally biased region" description="Basic and acidic residues" evidence="8">
    <location>
        <begin position="162"/>
        <end position="172"/>
    </location>
</feature>
<dbReference type="Pfam" id="PF23007">
    <property type="entry name" value="DnaA_N-like_STI"/>
    <property type="match status" value="1"/>
</dbReference>
<evidence type="ECO:0000313" key="10">
    <source>
        <dbReference type="EMBL" id="CAA0832909.1"/>
    </source>
</evidence>
<feature type="compositionally biased region" description="Polar residues" evidence="8">
    <location>
        <begin position="695"/>
        <end position="705"/>
    </location>
</feature>
<proteinExistence type="inferred from homology"/>
<evidence type="ECO:0000313" key="11">
    <source>
        <dbReference type="Proteomes" id="UP001153555"/>
    </source>
</evidence>
<feature type="compositionally biased region" description="Polar residues" evidence="8">
    <location>
        <begin position="85"/>
        <end position="104"/>
    </location>
</feature>
<dbReference type="Proteomes" id="UP001153555">
    <property type="component" value="Unassembled WGS sequence"/>
</dbReference>
<keyword evidence="6 7" id="KW-0175">Coiled coil</keyword>
<dbReference type="SUPFAM" id="SSF48019">
    <property type="entry name" value="post-AAA+ oligomerization domain-like"/>
    <property type="match status" value="1"/>
</dbReference>
<protein>
    <submittedName>
        <fullName evidence="10">Protein STICHEL-like 4</fullName>
    </submittedName>
</protein>
<evidence type="ECO:0000256" key="7">
    <source>
        <dbReference type="SAM" id="Coils"/>
    </source>
</evidence>
<keyword evidence="5" id="KW-0067">ATP-binding</keyword>
<dbReference type="SUPFAM" id="SSF52540">
    <property type="entry name" value="P-loop containing nucleoside triphosphate hydrolases"/>
    <property type="match status" value="1"/>
</dbReference>
<dbReference type="GO" id="GO:0003677">
    <property type="term" value="F:DNA binding"/>
    <property type="evidence" value="ECO:0007669"/>
    <property type="project" value="InterPro"/>
</dbReference>
<dbReference type="GO" id="GO:0005524">
    <property type="term" value="F:ATP binding"/>
    <property type="evidence" value="ECO:0007669"/>
    <property type="project" value="UniProtKB-KW"/>
</dbReference>
<organism evidence="10 11">
    <name type="scientific">Striga hermonthica</name>
    <name type="common">Purple witchweed</name>
    <name type="synonym">Buchnera hermonthica</name>
    <dbReference type="NCBI Taxonomy" id="68872"/>
    <lineage>
        <taxon>Eukaryota</taxon>
        <taxon>Viridiplantae</taxon>
        <taxon>Streptophyta</taxon>
        <taxon>Embryophyta</taxon>
        <taxon>Tracheophyta</taxon>
        <taxon>Spermatophyta</taxon>
        <taxon>Magnoliopsida</taxon>
        <taxon>eudicotyledons</taxon>
        <taxon>Gunneridae</taxon>
        <taxon>Pentapetalae</taxon>
        <taxon>asterids</taxon>
        <taxon>lamiids</taxon>
        <taxon>Lamiales</taxon>
        <taxon>Orobanchaceae</taxon>
        <taxon>Buchnereae</taxon>
        <taxon>Striga</taxon>
    </lineage>
</organism>
<feature type="region of interest" description="Disordered" evidence="8">
    <location>
        <begin position="675"/>
        <end position="718"/>
    </location>
</feature>
<dbReference type="GO" id="GO:0003887">
    <property type="term" value="F:DNA-directed DNA polymerase activity"/>
    <property type="evidence" value="ECO:0007669"/>
    <property type="project" value="InterPro"/>
</dbReference>
<evidence type="ECO:0000256" key="6">
    <source>
        <dbReference type="ARBA" id="ARBA00023054"/>
    </source>
</evidence>
<dbReference type="Gene3D" id="3.40.50.300">
    <property type="entry name" value="P-loop containing nucleotide triphosphate hydrolases"/>
    <property type="match status" value="1"/>
</dbReference>
<dbReference type="InterPro" id="IPR008921">
    <property type="entry name" value="DNA_pol3_clamp-load_cplx_C"/>
</dbReference>
<keyword evidence="11" id="KW-1185">Reference proteome</keyword>
<dbReference type="InterPro" id="IPR003593">
    <property type="entry name" value="AAA+_ATPase"/>
</dbReference>
<dbReference type="PANTHER" id="PTHR11669">
    <property type="entry name" value="REPLICATION FACTOR C / DNA POLYMERASE III GAMMA-TAU SUBUNIT"/>
    <property type="match status" value="1"/>
</dbReference>
<dbReference type="Pfam" id="PF13177">
    <property type="entry name" value="DNA_pol3_delta2"/>
    <property type="match status" value="1"/>
</dbReference>
<dbReference type="AlphaFoldDB" id="A0A9N7NMX8"/>
<keyword evidence="3" id="KW-0547">Nucleotide-binding</keyword>
<keyword evidence="2" id="KW-0479">Metal-binding</keyword>
<feature type="domain" description="AAA+ ATPase" evidence="9">
    <location>
        <begin position="352"/>
        <end position="492"/>
    </location>
</feature>
<evidence type="ECO:0000256" key="8">
    <source>
        <dbReference type="SAM" id="MobiDB-lite"/>
    </source>
</evidence>
<dbReference type="InterPro" id="IPR050238">
    <property type="entry name" value="DNA_Rep/Repair_Clamp_Loader"/>
</dbReference>
<dbReference type="OrthoDB" id="1906110at2759"/>
<feature type="region of interest" description="Disordered" evidence="8">
    <location>
        <begin position="851"/>
        <end position="874"/>
    </location>
</feature>
<keyword evidence="4" id="KW-0862">Zinc</keyword>
<dbReference type="GO" id="GO:0006261">
    <property type="term" value="P:DNA-templated DNA replication"/>
    <property type="evidence" value="ECO:0007669"/>
    <property type="project" value="TreeGrafter"/>
</dbReference>
<sequence length="979" mass="109508">MTRAVRDRILKDVNGNIHDHLRNHIHLTNCIHLKNHMHKKHSPIVADRALMRDLIFLQRSRSLRDPSASPHSPKMAGKNEPVTGSRGSSGDRNPRMSGTSPQQLSKDKSFKTEDESDHAALSCNHKNQAGIEKYSEEGRNNINRPKRRRFRGSRRPRAAPSVDKRDISREPQNEMSTVASNSFAQGENHDNNLNGCGKIPWNWSRIHDRGKSILDMAGRSLSCGMSETRLRKEYGSNMLEISQHSSSSSTKKSDGQEALPLLLDGSQGSGGDRGAATWFHNYSGELGLYADNLLNKNEIDSDLASDDNLLKKYNNGRHQNITQKYMPRTFRDLVGQNLVVQALSNAIIKRKIGLMYLFHGPHGTGKTSCARIFARALNCHSLEHPKPCGLCSSCARARNVREIGPVSNVDFERLVELLEKMVAPTRSRSRSQYKVLIFDECDTLSSDCWSAVLKAIDRAPRRVVFVLVCSSFEALPHVIISRCQKFYFPKLKEADVIYTLQWIASKEGLEIDKDALKLIALRSDGSLRDAEMTLEQLSLLGKRISLGLVQELVGLISYEKLVDLLDLALSADTVNTVKNLRDIMESGVEPLALMSQLATVITDILAGSYDFAKEGSRRKFFRRNALSKEDMEKLRQALKTLSEAEKQLRLSNDRITWLTAALLQLAPDQQYILPSSSAETSSHHSPSGKPRKSNAEMSKGTTFSGNRHDRSRVTTNDQLPGVFRKEEIEEIWLQVLQKIHINTVREFMYREGTLISVSYGTAPNVQLLFTSQLTKSKAEKFRLHVLQAFESVLKSPVTIEIRCEPKTGPSARPILLPGAQNPTRLDVGPSRTEIVELEASPQQEIITRERRGSMVNSRSGEGTSTSQKISSLLGEGNPPSLSIVRSKVSLAHVIQHAEPGGGSQQLGGWSRRKAVSIAEKLEQENLRLEPRSRRLLCWNPPKATRRKLSRLKIRTRKPQALMKYVSCGNCLSGGSPRTR</sequence>
<dbReference type="GO" id="GO:0005663">
    <property type="term" value="C:DNA replication factor C complex"/>
    <property type="evidence" value="ECO:0007669"/>
    <property type="project" value="TreeGrafter"/>
</dbReference>
<comment type="caution">
    <text evidence="10">The sequence shown here is derived from an EMBL/GenBank/DDBJ whole genome shotgun (WGS) entry which is preliminary data.</text>
</comment>
<dbReference type="InterPro" id="IPR045085">
    <property type="entry name" value="HLD_clamp_pol_III_gamma_tau"/>
</dbReference>
<dbReference type="NCBIfam" id="TIGR02397">
    <property type="entry name" value="dnaX_nterm"/>
    <property type="match status" value="1"/>
</dbReference>
<dbReference type="SMART" id="SM00382">
    <property type="entry name" value="AAA"/>
    <property type="match status" value="1"/>
</dbReference>
<evidence type="ECO:0000256" key="1">
    <source>
        <dbReference type="ARBA" id="ARBA00006360"/>
    </source>
</evidence>
<feature type="compositionally biased region" description="Low complexity" evidence="8">
    <location>
        <begin position="675"/>
        <end position="687"/>
    </location>
</feature>
<dbReference type="GO" id="GO:0006281">
    <property type="term" value="P:DNA repair"/>
    <property type="evidence" value="ECO:0007669"/>
    <property type="project" value="TreeGrafter"/>
</dbReference>
<feature type="compositionally biased region" description="Polar residues" evidence="8">
    <location>
        <begin position="854"/>
        <end position="870"/>
    </location>
</feature>
<dbReference type="Gene3D" id="1.10.8.60">
    <property type="match status" value="1"/>
</dbReference>
<dbReference type="InterPro" id="IPR054506">
    <property type="entry name" value="DnaA_N-like_STI"/>
</dbReference>
<evidence type="ECO:0000256" key="3">
    <source>
        <dbReference type="ARBA" id="ARBA00022741"/>
    </source>
</evidence>
<gene>
    <name evidence="10" type="ORF">SHERM_28183</name>
</gene>
<evidence type="ECO:0000259" key="9">
    <source>
        <dbReference type="SMART" id="SM00382"/>
    </source>
</evidence>
<feature type="compositionally biased region" description="Basic residues" evidence="8">
    <location>
        <begin position="144"/>
        <end position="157"/>
    </location>
</feature>
<dbReference type="InterPro" id="IPR027417">
    <property type="entry name" value="P-loop_NTPase"/>
</dbReference>
<accession>A0A9N7NMX8</accession>
<dbReference type="InterPro" id="IPR012763">
    <property type="entry name" value="DNA_pol_III_sug/sutau_N"/>
</dbReference>
<dbReference type="InterPro" id="IPR022754">
    <property type="entry name" value="DNA_pol_III_gamma-3"/>
</dbReference>
<dbReference type="PANTHER" id="PTHR11669:SF46">
    <property type="entry name" value="PROTEIN STICHEL-LIKE 3"/>
    <property type="match status" value="1"/>
</dbReference>
<dbReference type="CDD" id="cd18137">
    <property type="entry name" value="HLD_clamp_pol_III_gamma_tau"/>
    <property type="match status" value="1"/>
</dbReference>
<evidence type="ECO:0000256" key="2">
    <source>
        <dbReference type="ARBA" id="ARBA00022723"/>
    </source>
</evidence>
<dbReference type="GO" id="GO:0009360">
    <property type="term" value="C:DNA polymerase III complex"/>
    <property type="evidence" value="ECO:0007669"/>
    <property type="project" value="InterPro"/>
</dbReference>
<name>A0A9N7NMX8_STRHE</name>
<evidence type="ECO:0000256" key="5">
    <source>
        <dbReference type="ARBA" id="ARBA00022840"/>
    </source>
</evidence>